<dbReference type="InterPro" id="IPR021005">
    <property type="entry name" value="Znf_CGNR"/>
</dbReference>
<gene>
    <name evidence="3" type="ORF">SAMN05216481_101556</name>
</gene>
<accession>A0A1H8ZIR3</accession>
<organism evidence="3 4">
    <name type="scientific">Streptomyces radiopugnans</name>
    <dbReference type="NCBI Taxonomy" id="403935"/>
    <lineage>
        <taxon>Bacteria</taxon>
        <taxon>Bacillati</taxon>
        <taxon>Actinomycetota</taxon>
        <taxon>Actinomycetes</taxon>
        <taxon>Kitasatosporales</taxon>
        <taxon>Streptomycetaceae</taxon>
        <taxon>Streptomyces</taxon>
    </lineage>
</organism>
<feature type="region of interest" description="Disordered" evidence="1">
    <location>
        <begin position="1"/>
        <end position="26"/>
    </location>
</feature>
<dbReference type="InterPro" id="IPR010852">
    <property type="entry name" value="ABATE"/>
</dbReference>
<dbReference type="PANTHER" id="PTHR35525:SF3">
    <property type="entry name" value="BLL6575 PROTEIN"/>
    <property type="match status" value="1"/>
</dbReference>
<proteinExistence type="predicted"/>
<evidence type="ECO:0000259" key="2">
    <source>
        <dbReference type="Pfam" id="PF11706"/>
    </source>
</evidence>
<dbReference type="Proteomes" id="UP000199055">
    <property type="component" value="Unassembled WGS sequence"/>
</dbReference>
<feature type="domain" description="Zinc finger CGNR" evidence="2">
    <location>
        <begin position="170"/>
        <end position="208"/>
    </location>
</feature>
<name>A0A1H8ZIR3_9ACTN</name>
<reference evidence="3 4" key="1">
    <citation type="submission" date="2016-10" db="EMBL/GenBank/DDBJ databases">
        <authorList>
            <person name="de Groot N.N."/>
        </authorList>
    </citation>
    <scope>NUCLEOTIDE SEQUENCE [LARGE SCALE GENOMIC DNA]</scope>
    <source>
        <strain evidence="3 4">CGMCC 4.3519</strain>
    </source>
</reference>
<dbReference type="AlphaFoldDB" id="A0A1H8ZIR3"/>
<dbReference type="EMBL" id="FOET01000001">
    <property type="protein sequence ID" value="SEP64193.1"/>
    <property type="molecule type" value="Genomic_DNA"/>
</dbReference>
<dbReference type="Pfam" id="PF11706">
    <property type="entry name" value="zf-CGNR"/>
    <property type="match status" value="1"/>
</dbReference>
<dbReference type="STRING" id="403935.SAMN05216481_101556"/>
<evidence type="ECO:0000313" key="3">
    <source>
        <dbReference type="EMBL" id="SEP64193.1"/>
    </source>
</evidence>
<evidence type="ECO:0000313" key="4">
    <source>
        <dbReference type="Proteomes" id="UP000199055"/>
    </source>
</evidence>
<protein>
    <submittedName>
        <fullName evidence="3">Conserved protein containing a Zn-ribbon-like motif, possibly RNA-binding</fullName>
    </submittedName>
</protein>
<dbReference type="SUPFAM" id="SSF160904">
    <property type="entry name" value="Jann2411-like"/>
    <property type="match status" value="1"/>
</dbReference>
<dbReference type="InterPro" id="IPR023286">
    <property type="entry name" value="ABATE_dom_sf"/>
</dbReference>
<dbReference type="PANTHER" id="PTHR35525">
    <property type="entry name" value="BLL6575 PROTEIN"/>
    <property type="match status" value="1"/>
</dbReference>
<evidence type="ECO:0000256" key="1">
    <source>
        <dbReference type="SAM" id="MobiDB-lite"/>
    </source>
</evidence>
<dbReference type="Pfam" id="PF07336">
    <property type="entry name" value="ABATE"/>
    <property type="match status" value="1"/>
</dbReference>
<sequence>MGRQPGSARRAAETESTKTPRPPLAGEPLALDLVNTTFIHGGLRGSLVDALATPADLDLWLAEHAEAFPREPARRASAPAAASRLEEFRRLREALRELSRACVAEEPYDEQAVAVVNRAARLAVSWPEFGERTEDGPVVRWAEPDPHRVLLGTVAVSGVELLAGPGRHDVRACAAPGCILYFVRTHRRREWCTPGCGNRVRVARHHRQRRS</sequence>
<dbReference type="Gene3D" id="1.10.3300.10">
    <property type="entry name" value="Jann2411-like domain"/>
    <property type="match status" value="1"/>
</dbReference>
<keyword evidence="4" id="KW-1185">Reference proteome</keyword>